<dbReference type="EMBL" id="SDMP01000013">
    <property type="protein sequence ID" value="RYR19627.1"/>
    <property type="molecule type" value="Genomic_DNA"/>
</dbReference>
<dbReference type="InterPro" id="IPR019557">
    <property type="entry name" value="AminoTfrase-like_pln_mobile"/>
</dbReference>
<gene>
    <name evidence="2" type="ORF">Ahy_B03g064473</name>
</gene>
<accession>A0A444ZZM6</accession>
<dbReference type="PANTHER" id="PTHR46033:SF8">
    <property type="entry name" value="PROTEIN MAINTENANCE OF MERISTEMS-LIKE"/>
    <property type="match status" value="1"/>
</dbReference>
<sequence length="121" mass="14203">MGDNPDRLYRLDGFVHIAGVINEEVSVYIEGGRLAWLFGDKSSTRLHIRWLPYVARLEDMGGYSWESAALSWLYRCMYRVANKNVVKLAGPLQLLQSWIFWRFSGFRPARYDTFHWLLASR</sequence>
<reference evidence="2 3" key="1">
    <citation type="submission" date="2019-01" db="EMBL/GenBank/DDBJ databases">
        <title>Sequencing of cultivated peanut Arachis hypogaea provides insights into genome evolution and oil improvement.</title>
        <authorList>
            <person name="Chen X."/>
        </authorList>
    </citation>
    <scope>NUCLEOTIDE SEQUENCE [LARGE SCALE GENOMIC DNA]</scope>
    <source>
        <strain evidence="3">cv. Fuhuasheng</strain>
        <tissue evidence="2">Leaves</tissue>
    </source>
</reference>
<evidence type="ECO:0000259" key="1">
    <source>
        <dbReference type="Pfam" id="PF10536"/>
    </source>
</evidence>
<name>A0A444ZZM6_ARAHY</name>
<protein>
    <recommendedName>
        <fullName evidence="1">Aminotransferase-like plant mobile domain-containing protein</fullName>
    </recommendedName>
</protein>
<proteinExistence type="predicted"/>
<dbReference type="Pfam" id="PF10536">
    <property type="entry name" value="PMD"/>
    <property type="match status" value="1"/>
</dbReference>
<feature type="domain" description="Aminotransferase-like plant mobile" evidence="1">
    <location>
        <begin position="37"/>
        <end position="110"/>
    </location>
</feature>
<dbReference type="GO" id="GO:0010073">
    <property type="term" value="P:meristem maintenance"/>
    <property type="evidence" value="ECO:0007669"/>
    <property type="project" value="InterPro"/>
</dbReference>
<dbReference type="InterPro" id="IPR044824">
    <property type="entry name" value="MAIN-like"/>
</dbReference>
<evidence type="ECO:0000313" key="2">
    <source>
        <dbReference type="EMBL" id="RYR19627.1"/>
    </source>
</evidence>
<organism evidence="2 3">
    <name type="scientific">Arachis hypogaea</name>
    <name type="common">Peanut</name>
    <dbReference type="NCBI Taxonomy" id="3818"/>
    <lineage>
        <taxon>Eukaryota</taxon>
        <taxon>Viridiplantae</taxon>
        <taxon>Streptophyta</taxon>
        <taxon>Embryophyta</taxon>
        <taxon>Tracheophyta</taxon>
        <taxon>Spermatophyta</taxon>
        <taxon>Magnoliopsida</taxon>
        <taxon>eudicotyledons</taxon>
        <taxon>Gunneridae</taxon>
        <taxon>Pentapetalae</taxon>
        <taxon>rosids</taxon>
        <taxon>fabids</taxon>
        <taxon>Fabales</taxon>
        <taxon>Fabaceae</taxon>
        <taxon>Papilionoideae</taxon>
        <taxon>50 kb inversion clade</taxon>
        <taxon>dalbergioids sensu lato</taxon>
        <taxon>Dalbergieae</taxon>
        <taxon>Pterocarpus clade</taxon>
        <taxon>Arachis</taxon>
    </lineage>
</organism>
<keyword evidence="3" id="KW-1185">Reference proteome</keyword>
<dbReference type="Proteomes" id="UP000289738">
    <property type="component" value="Chromosome B03"/>
</dbReference>
<dbReference type="AlphaFoldDB" id="A0A444ZZM6"/>
<evidence type="ECO:0000313" key="3">
    <source>
        <dbReference type="Proteomes" id="UP000289738"/>
    </source>
</evidence>
<comment type="caution">
    <text evidence="2">The sequence shown here is derived from an EMBL/GenBank/DDBJ whole genome shotgun (WGS) entry which is preliminary data.</text>
</comment>
<dbReference type="PANTHER" id="PTHR46033">
    <property type="entry name" value="PROTEIN MAIN-LIKE 2"/>
    <property type="match status" value="1"/>
</dbReference>